<proteinExistence type="predicted"/>
<dbReference type="OrthoDB" id="38968at2759"/>
<feature type="non-terminal residue" evidence="1">
    <location>
        <position position="1"/>
    </location>
</feature>
<reference evidence="1 2" key="1">
    <citation type="journal article" date="2009" name="Science">
        <title>Green evolution and dynamic adaptations revealed by genomes of the marine picoeukaryotes Micromonas.</title>
        <authorList>
            <person name="Worden A.Z."/>
            <person name="Lee J.H."/>
            <person name="Mock T."/>
            <person name="Rouze P."/>
            <person name="Simmons M.P."/>
            <person name="Aerts A.L."/>
            <person name="Allen A.E."/>
            <person name="Cuvelier M.L."/>
            <person name="Derelle E."/>
            <person name="Everett M.V."/>
            <person name="Foulon E."/>
            <person name="Grimwood J."/>
            <person name="Gundlach H."/>
            <person name="Henrissat B."/>
            <person name="Napoli C."/>
            <person name="McDonald S.M."/>
            <person name="Parker M.S."/>
            <person name="Rombauts S."/>
            <person name="Salamov A."/>
            <person name="Von Dassow P."/>
            <person name="Badger J.H."/>
            <person name="Coutinho P.M."/>
            <person name="Demir E."/>
            <person name="Dubchak I."/>
            <person name="Gentemann C."/>
            <person name="Eikrem W."/>
            <person name="Gready J.E."/>
            <person name="John U."/>
            <person name="Lanier W."/>
            <person name="Lindquist E.A."/>
            <person name="Lucas S."/>
            <person name="Mayer K.F."/>
            <person name="Moreau H."/>
            <person name="Not F."/>
            <person name="Otillar R."/>
            <person name="Panaud O."/>
            <person name="Pangilinan J."/>
            <person name="Paulsen I."/>
            <person name="Piegu B."/>
            <person name="Poliakov A."/>
            <person name="Robbens S."/>
            <person name="Schmutz J."/>
            <person name="Toulza E."/>
            <person name="Wyss T."/>
            <person name="Zelensky A."/>
            <person name="Zhou K."/>
            <person name="Armbrust E.V."/>
            <person name="Bhattacharya D."/>
            <person name="Goodenough U.W."/>
            <person name="Van de Peer Y."/>
            <person name="Grigoriev I.V."/>
        </authorList>
    </citation>
    <scope>NUCLEOTIDE SEQUENCE [LARGE SCALE GENOMIC DNA]</scope>
    <source>
        <strain evidence="2">RCC299 / NOUM17</strain>
    </source>
</reference>
<dbReference type="PANTHER" id="PTHR35309:SF4">
    <property type="entry name" value="TOCOPHEROL CYCLASE"/>
    <property type="match status" value="1"/>
</dbReference>
<dbReference type="FunCoup" id="C1DY42">
    <property type="interactions" value="235"/>
</dbReference>
<keyword evidence="2" id="KW-1185">Reference proteome</keyword>
<dbReference type="OMA" id="WRPRARC"/>
<sequence length="399" mass="43471">RTPHSGYHRIEGFPRPFFEGWYFRVTLPEIRDNLSLIYHVYDPDLRRSERRGAGAQVCTPGGKYIWRESRDVERFTAAPHELALRMDYAHAEGGPEFYEVAAGGSVHRGRLRLGDEVNDPSVWPPEKLASEVRWDFSIEPVAGYGDRGRATSTAGWLSSLPVFEPHYQITMAHGLATGWIETNGARVEFAKAPAYSEKNWGGAGFPSRWFWLQCNSFSAQPGLSVTATGGNRGVVILPGVREEVAAITIHAPGGDFFPFVPVAGEGVEAADLTWSVSPWGRWTVRGVTPTHEVEIECWIASEDDVVGGTTVLRAPMDDAGAGMAPLCRESFRGSMKVSLWERDVAATKGRGRCILDGVQSDTAAVEVGGGPWTEAWVGSAEMREPLGTLAGAPVDVDAV</sequence>
<dbReference type="GO" id="GO:0009976">
    <property type="term" value="F:tocopherol cyclase activity"/>
    <property type="evidence" value="ECO:0007669"/>
    <property type="project" value="InterPro"/>
</dbReference>
<dbReference type="Proteomes" id="UP000002009">
    <property type="component" value="Chromosome 2"/>
</dbReference>
<dbReference type="eggNOG" id="ENOG502QQ9P">
    <property type="taxonomic scope" value="Eukaryota"/>
</dbReference>
<evidence type="ECO:0000313" key="1">
    <source>
        <dbReference type="EMBL" id="ACO61360.1"/>
    </source>
</evidence>
<dbReference type="PANTHER" id="PTHR35309">
    <property type="match status" value="1"/>
</dbReference>
<dbReference type="InterPro" id="IPR025893">
    <property type="entry name" value="Tocopherol_cyclase"/>
</dbReference>
<dbReference type="KEGG" id="mis:MICPUN_68115"/>
<dbReference type="RefSeq" id="XP_002500102.1">
    <property type="nucleotide sequence ID" value="XM_002500056.1"/>
</dbReference>
<evidence type="ECO:0008006" key="3">
    <source>
        <dbReference type="Google" id="ProtNLM"/>
    </source>
</evidence>
<dbReference type="AlphaFoldDB" id="C1DY42"/>
<evidence type="ECO:0000313" key="2">
    <source>
        <dbReference type="Proteomes" id="UP000002009"/>
    </source>
</evidence>
<protein>
    <recommendedName>
        <fullName evidence="3">Tocopherol cyclase</fullName>
    </recommendedName>
</protein>
<accession>C1DY42</accession>
<dbReference type="EMBL" id="CP001323">
    <property type="protein sequence ID" value="ACO61360.1"/>
    <property type="molecule type" value="Genomic_DNA"/>
</dbReference>
<dbReference type="InParanoid" id="C1DY42"/>
<dbReference type="GeneID" id="8240818"/>
<gene>
    <name evidence="1" type="ORF">MICPUN_68115</name>
</gene>
<name>C1DY42_MICCC</name>
<dbReference type="STRING" id="296587.C1DY42"/>
<feature type="non-terminal residue" evidence="1">
    <location>
        <position position="399"/>
    </location>
</feature>
<dbReference type="Pfam" id="PF14249">
    <property type="entry name" value="Tocopherol_cycl"/>
    <property type="match status" value="1"/>
</dbReference>
<organism evidence="1 2">
    <name type="scientific">Micromonas commoda (strain RCC299 / NOUM17 / CCMP2709)</name>
    <name type="common">Picoplanktonic green alga</name>
    <dbReference type="NCBI Taxonomy" id="296587"/>
    <lineage>
        <taxon>Eukaryota</taxon>
        <taxon>Viridiplantae</taxon>
        <taxon>Chlorophyta</taxon>
        <taxon>Mamiellophyceae</taxon>
        <taxon>Mamiellales</taxon>
        <taxon>Mamiellaceae</taxon>
        <taxon>Micromonas</taxon>
    </lineage>
</organism>